<comment type="catalytic activity">
    <reaction evidence="15">
        <text>O-phospho-L-serine + 2-oxoglutarate = 3-phosphooxypyruvate + L-glutamate</text>
        <dbReference type="Rhea" id="RHEA:14329"/>
        <dbReference type="ChEBI" id="CHEBI:16810"/>
        <dbReference type="ChEBI" id="CHEBI:18110"/>
        <dbReference type="ChEBI" id="CHEBI:29985"/>
        <dbReference type="ChEBI" id="CHEBI:57524"/>
        <dbReference type="EC" id="2.6.1.52"/>
    </reaction>
</comment>
<keyword evidence="10" id="KW-0663">Pyridoxal phosphate</keyword>
<evidence type="ECO:0000256" key="3">
    <source>
        <dbReference type="ARBA" id="ARBA00005099"/>
    </source>
</evidence>
<comment type="cofactor">
    <cofactor evidence="1">
        <name>pyridoxal 5'-phosphate</name>
        <dbReference type="ChEBI" id="CHEBI:597326"/>
    </cofactor>
</comment>
<comment type="caution">
    <text evidence="17">The sequence shown here is derived from an EMBL/GenBank/DDBJ whole genome shotgun (WGS) entry which is preliminary data.</text>
</comment>
<evidence type="ECO:0000256" key="6">
    <source>
        <dbReference type="ARBA" id="ARBA00022490"/>
    </source>
</evidence>
<evidence type="ECO:0000256" key="13">
    <source>
        <dbReference type="ARBA" id="ARBA00031421"/>
    </source>
</evidence>
<feature type="domain" description="Aminotransferase class V" evidence="16">
    <location>
        <begin position="146"/>
        <end position="338"/>
    </location>
</feature>
<comment type="catalytic activity">
    <reaction evidence="14">
        <text>4-(phosphooxy)-L-threonine + 2-oxoglutarate = (R)-3-hydroxy-2-oxo-4-phosphooxybutanoate + L-glutamate</text>
        <dbReference type="Rhea" id="RHEA:16573"/>
        <dbReference type="ChEBI" id="CHEBI:16810"/>
        <dbReference type="ChEBI" id="CHEBI:29985"/>
        <dbReference type="ChEBI" id="CHEBI:58452"/>
        <dbReference type="ChEBI" id="CHEBI:58538"/>
        <dbReference type="EC" id="2.6.1.52"/>
    </reaction>
</comment>
<keyword evidence="11" id="KW-0664">Pyridoxine biosynthesis</keyword>
<dbReference type="GO" id="GO:0008615">
    <property type="term" value="P:pyridoxine biosynthetic process"/>
    <property type="evidence" value="ECO:0007669"/>
    <property type="project" value="UniProtKB-KW"/>
</dbReference>
<dbReference type="Gene3D" id="3.40.640.10">
    <property type="entry name" value="Type I PLP-dependent aspartate aminotransferase-like (Major domain)"/>
    <property type="match status" value="1"/>
</dbReference>
<evidence type="ECO:0000256" key="7">
    <source>
        <dbReference type="ARBA" id="ARBA00022576"/>
    </source>
</evidence>
<keyword evidence="8" id="KW-0028">Amino-acid biosynthesis</keyword>
<evidence type="ECO:0000256" key="2">
    <source>
        <dbReference type="ARBA" id="ARBA00003483"/>
    </source>
</evidence>
<evidence type="ECO:0000256" key="11">
    <source>
        <dbReference type="ARBA" id="ARBA00023096"/>
    </source>
</evidence>
<keyword evidence="9 17" id="KW-0808">Transferase</keyword>
<dbReference type="InterPro" id="IPR000192">
    <property type="entry name" value="Aminotrans_V_dom"/>
</dbReference>
<dbReference type="GO" id="GO:0006564">
    <property type="term" value="P:L-serine biosynthetic process"/>
    <property type="evidence" value="ECO:0007669"/>
    <property type="project" value="UniProtKB-KW"/>
</dbReference>
<sequence length="380" mass="39922">MPENAPAAAPVSIPAELLPRDGRFGSGPSKIRPEQVEALVASGSTLLGTSHRQAPVRNLVRRVRTGLAELLGLPDGYEVVLGNGGSTAFWDVATFCLVERRSAHGAFGEFGSKFAAAAARAPFLEEPVVTTAAPGSVAVPGHADVDVYAWPQNETSTGAVAPVRRVAGSREQGALVVVDATSAAGGVAVDVAQTDVYYFAPQKSFASDGGLWLAAMSPAAIERAARLEAGRWVPESLSLTTAVTNSRLDQTLNTPAIATLLLLAEQVDWMLQNGGLPFAAGRSAASSGHVYAWAQARDWATPFVAEPEHRSPVVATIDFDPQVVEAATIARALRAHGVVDVEPYRKLGRNQLRIATYPAVDPRDALALTACIDHVVDQLV</sequence>
<proteinExistence type="inferred from homology"/>
<dbReference type="InterPro" id="IPR015422">
    <property type="entry name" value="PyrdxlP-dep_Trfase_small"/>
</dbReference>
<dbReference type="GO" id="GO:0004648">
    <property type="term" value="F:O-phospho-L-serine:2-oxoglutarate aminotransferase activity"/>
    <property type="evidence" value="ECO:0007669"/>
    <property type="project" value="UniProtKB-EC"/>
</dbReference>
<dbReference type="InterPro" id="IPR015424">
    <property type="entry name" value="PyrdxlP-dep_Trfase"/>
</dbReference>
<evidence type="ECO:0000313" key="17">
    <source>
        <dbReference type="EMBL" id="GEA85054.1"/>
    </source>
</evidence>
<evidence type="ECO:0000256" key="1">
    <source>
        <dbReference type="ARBA" id="ARBA00001933"/>
    </source>
</evidence>
<dbReference type="Pfam" id="PF00266">
    <property type="entry name" value="Aminotran_5"/>
    <property type="match status" value="1"/>
</dbReference>
<evidence type="ECO:0000256" key="4">
    <source>
        <dbReference type="ARBA" id="ARBA00006904"/>
    </source>
</evidence>
<evidence type="ECO:0000256" key="8">
    <source>
        <dbReference type="ARBA" id="ARBA00022605"/>
    </source>
</evidence>
<evidence type="ECO:0000313" key="18">
    <source>
        <dbReference type="Proteomes" id="UP000320461"/>
    </source>
</evidence>
<evidence type="ECO:0000256" key="5">
    <source>
        <dbReference type="ARBA" id="ARBA00013030"/>
    </source>
</evidence>
<evidence type="ECO:0000259" key="16">
    <source>
        <dbReference type="Pfam" id="PF00266"/>
    </source>
</evidence>
<dbReference type="EMBL" id="BJLQ01000025">
    <property type="protein sequence ID" value="GEA85054.1"/>
    <property type="molecule type" value="Genomic_DNA"/>
</dbReference>
<name>A0A4Y3KNV5_9CELL</name>
<keyword evidence="7 17" id="KW-0032">Aminotransferase</keyword>
<dbReference type="PIRSF" id="PIRSF000525">
    <property type="entry name" value="SerC"/>
    <property type="match status" value="1"/>
</dbReference>
<keyword evidence="6" id="KW-0963">Cytoplasm</keyword>
<keyword evidence="18" id="KW-1185">Reference proteome</keyword>
<dbReference type="PANTHER" id="PTHR21152:SF40">
    <property type="entry name" value="ALANINE--GLYOXYLATE AMINOTRANSFERASE"/>
    <property type="match status" value="1"/>
</dbReference>
<evidence type="ECO:0000256" key="12">
    <source>
        <dbReference type="ARBA" id="ARBA00023299"/>
    </source>
</evidence>
<keyword evidence="12" id="KW-0718">Serine biosynthesis</keyword>
<dbReference type="EC" id="2.6.1.52" evidence="5"/>
<dbReference type="Proteomes" id="UP000320461">
    <property type="component" value="Unassembled WGS sequence"/>
</dbReference>
<dbReference type="InterPro" id="IPR015421">
    <property type="entry name" value="PyrdxlP-dep_Trfase_major"/>
</dbReference>
<dbReference type="NCBIfam" id="TIGR01366">
    <property type="entry name" value="serC_3"/>
    <property type="match status" value="1"/>
</dbReference>
<dbReference type="GO" id="GO:0004760">
    <property type="term" value="F:L-serine-pyruvate transaminase activity"/>
    <property type="evidence" value="ECO:0007669"/>
    <property type="project" value="TreeGrafter"/>
</dbReference>
<reference evidence="17 18" key="1">
    <citation type="submission" date="2019-06" db="EMBL/GenBank/DDBJ databases">
        <title>Whole genome shotgun sequence of Cellulomonas gelida NBRC 3748.</title>
        <authorList>
            <person name="Hosoyama A."/>
            <person name="Uohara A."/>
            <person name="Ohji S."/>
            <person name="Ichikawa N."/>
        </authorList>
    </citation>
    <scope>NUCLEOTIDE SEQUENCE [LARGE SCALE GENOMIC DNA]</scope>
    <source>
        <strain evidence="17 18">NBRC 3748</strain>
    </source>
</reference>
<dbReference type="GO" id="GO:0019265">
    <property type="term" value="P:glycine biosynthetic process, by transamination of glyoxylate"/>
    <property type="evidence" value="ECO:0007669"/>
    <property type="project" value="TreeGrafter"/>
</dbReference>
<evidence type="ECO:0000256" key="10">
    <source>
        <dbReference type="ARBA" id="ARBA00022898"/>
    </source>
</evidence>
<dbReference type="UniPathway" id="UPA00135">
    <property type="reaction ID" value="UER00197"/>
</dbReference>
<comment type="similarity">
    <text evidence="4">Belongs to the class-V pyridoxal-phosphate-dependent aminotransferase family. SerC subfamily.</text>
</comment>
<dbReference type="RefSeq" id="WP_229747270.1">
    <property type="nucleotide sequence ID" value="NZ_BJLQ01000025.1"/>
</dbReference>
<gene>
    <name evidence="17" type="primary">serC</name>
    <name evidence="17" type="ORF">CGE01nite_23050</name>
</gene>
<comment type="pathway">
    <text evidence="3">Amino-acid biosynthesis; L-serine biosynthesis; L-serine from 3-phospho-D-glycerate: step 2/3.</text>
</comment>
<dbReference type="InterPro" id="IPR022278">
    <property type="entry name" value="Pser_aminoTfrase"/>
</dbReference>
<evidence type="ECO:0000256" key="9">
    <source>
        <dbReference type="ARBA" id="ARBA00022679"/>
    </source>
</evidence>
<organism evidence="17 18">
    <name type="scientific">Cellulomonas gelida</name>
    <dbReference type="NCBI Taxonomy" id="1712"/>
    <lineage>
        <taxon>Bacteria</taxon>
        <taxon>Bacillati</taxon>
        <taxon>Actinomycetota</taxon>
        <taxon>Actinomycetes</taxon>
        <taxon>Micrococcales</taxon>
        <taxon>Cellulomonadaceae</taxon>
        <taxon>Cellulomonas</taxon>
    </lineage>
</organism>
<dbReference type="GO" id="GO:0008453">
    <property type="term" value="F:alanine-glyoxylate transaminase activity"/>
    <property type="evidence" value="ECO:0007669"/>
    <property type="project" value="TreeGrafter"/>
</dbReference>
<comment type="function">
    <text evidence="2">Catalyzes the reversible conversion of 3-phosphohydroxypyruvate to phosphoserine and of 3-hydroxy-2-oxo-4-phosphonooxybutanoate to phosphohydroxythreonine.</text>
</comment>
<protein>
    <recommendedName>
        <fullName evidence="5">phosphoserine transaminase</fullName>
        <ecNumber evidence="5">2.6.1.52</ecNumber>
    </recommendedName>
    <alternativeName>
        <fullName evidence="13">Phosphohydroxythreonine aminotransferase</fullName>
    </alternativeName>
</protein>
<dbReference type="AlphaFoldDB" id="A0A4Y3KNV5"/>
<accession>A0A4Y3KNV5</accession>
<dbReference type="PANTHER" id="PTHR21152">
    <property type="entry name" value="AMINOTRANSFERASE CLASS V"/>
    <property type="match status" value="1"/>
</dbReference>
<evidence type="ECO:0000256" key="14">
    <source>
        <dbReference type="ARBA" id="ARBA00047630"/>
    </source>
</evidence>
<dbReference type="InterPro" id="IPR006272">
    <property type="entry name" value="Pser_aminoTfrase_mycobac"/>
</dbReference>
<dbReference type="Gene3D" id="3.90.1150.10">
    <property type="entry name" value="Aspartate Aminotransferase, domain 1"/>
    <property type="match status" value="1"/>
</dbReference>
<dbReference type="SUPFAM" id="SSF53383">
    <property type="entry name" value="PLP-dependent transferases"/>
    <property type="match status" value="1"/>
</dbReference>
<evidence type="ECO:0000256" key="15">
    <source>
        <dbReference type="ARBA" id="ARBA00049007"/>
    </source>
</evidence>